<gene>
    <name evidence="2" type="ORF">SanaruYs_26600</name>
</gene>
<dbReference type="GO" id="GO:0016747">
    <property type="term" value="F:acyltransferase activity, transferring groups other than amino-acyl groups"/>
    <property type="evidence" value="ECO:0007669"/>
    <property type="project" value="InterPro"/>
</dbReference>
<dbReference type="EMBL" id="BHXQ01000005">
    <property type="protein sequence ID" value="GCC52423.1"/>
    <property type="molecule type" value="Genomic_DNA"/>
</dbReference>
<evidence type="ECO:0000313" key="2">
    <source>
        <dbReference type="EMBL" id="GCC52423.1"/>
    </source>
</evidence>
<evidence type="ECO:0000259" key="1">
    <source>
        <dbReference type="PROSITE" id="PS51186"/>
    </source>
</evidence>
<dbReference type="RefSeq" id="WP_127123082.1">
    <property type="nucleotide sequence ID" value="NZ_BHXQ01000005.1"/>
</dbReference>
<proteinExistence type="predicted"/>
<dbReference type="CDD" id="cd04301">
    <property type="entry name" value="NAT_SF"/>
    <property type="match status" value="1"/>
</dbReference>
<feature type="domain" description="N-acetyltransferase" evidence="1">
    <location>
        <begin position="3"/>
        <end position="159"/>
    </location>
</feature>
<accession>A0A401UBZ3</accession>
<dbReference type="AlphaFoldDB" id="A0A401UBZ3"/>
<protein>
    <submittedName>
        <fullName evidence="2">N-acetyltransferase</fullName>
    </submittedName>
</protein>
<keyword evidence="2" id="KW-0808">Transferase</keyword>
<dbReference type="InterPro" id="IPR000182">
    <property type="entry name" value="GNAT_dom"/>
</dbReference>
<dbReference type="SUPFAM" id="SSF55729">
    <property type="entry name" value="Acyl-CoA N-acyltransferases (Nat)"/>
    <property type="match status" value="1"/>
</dbReference>
<dbReference type="OrthoDB" id="1178186at2"/>
<sequence>MNAEYLGEREEDLKQVITIFENELIRIPYYNQQAKDHEKEHYRLENLNAKIRHDPKSIIVAKDQGNIVGICFNRFDDFTIWLEWIITDNRNKRTGVGKKLLEKLFESALERDCHKVWCDCRTDNVISKSFLIKNGFTELCEIKKHWYQQDFILLEKFIK</sequence>
<dbReference type="Proteomes" id="UP000288227">
    <property type="component" value="Unassembled WGS sequence"/>
</dbReference>
<organism evidence="2 3">
    <name type="scientific">Chryseotalea sanaruensis</name>
    <dbReference type="NCBI Taxonomy" id="2482724"/>
    <lineage>
        <taxon>Bacteria</taxon>
        <taxon>Pseudomonadati</taxon>
        <taxon>Bacteroidota</taxon>
        <taxon>Cytophagia</taxon>
        <taxon>Cytophagales</taxon>
        <taxon>Chryseotaleaceae</taxon>
        <taxon>Chryseotalea</taxon>
    </lineage>
</organism>
<dbReference type="InterPro" id="IPR016181">
    <property type="entry name" value="Acyl_CoA_acyltransferase"/>
</dbReference>
<dbReference type="Gene3D" id="3.40.630.30">
    <property type="match status" value="1"/>
</dbReference>
<name>A0A401UBZ3_9BACT</name>
<keyword evidence="3" id="KW-1185">Reference proteome</keyword>
<dbReference type="PROSITE" id="PS51186">
    <property type="entry name" value="GNAT"/>
    <property type="match status" value="1"/>
</dbReference>
<evidence type="ECO:0000313" key="3">
    <source>
        <dbReference type="Proteomes" id="UP000288227"/>
    </source>
</evidence>
<dbReference type="Pfam" id="PF00583">
    <property type="entry name" value="Acetyltransf_1"/>
    <property type="match status" value="1"/>
</dbReference>
<comment type="caution">
    <text evidence="2">The sequence shown here is derived from an EMBL/GenBank/DDBJ whole genome shotgun (WGS) entry which is preliminary data.</text>
</comment>
<reference evidence="2 3" key="1">
    <citation type="submission" date="2018-11" db="EMBL/GenBank/DDBJ databases">
        <title>Chryseotalea sanarue gen. nov., sp., nov., a member of the family Cytophagaceae, isolated from a brackish lake in Hamamatsu Japan.</title>
        <authorList>
            <person name="Maejima Y."/>
            <person name="Iino T."/>
            <person name="Muraguchi Y."/>
            <person name="Fukuda K."/>
            <person name="Ohkuma M."/>
            <person name="Moriuchi R."/>
            <person name="Dohra H."/>
            <person name="Kimbara K."/>
            <person name="Shintani M."/>
        </authorList>
    </citation>
    <scope>NUCLEOTIDE SEQUENCE [LARGE SCALE GENOMIC DNA]</scope>
    <source>
        <strain evidence="2 3">Ys</strain>
    </source>
</reference>